<evidence type="ECO:0000313" key="1">
    <source>
        <dbReference type="Proteomes" id="UP000887574"/>
    </source>
</evidence>
<organism evidence="1 2">
    <name type="scientific">Ditylenchus dipsaci</name>
    <dbReference type="NCBI Taxonomy" id="166011"/>
    <lineage>
        <taxon>Eukaryota</taxon>
        <taxon>Metazoa</taxon>
        <taxon>Ecdysozoa</taxon>
        <taxon>Nematoda</taxon>
        <taxon>Chromadorea</taxon>
        <taxon>Rhabditida</taxon>
        <taxon>Tylenchina</taxon>
        <taxon>Tylenchomorpha</taxon>
        <taxon>Sphaerularioidea</taxon>
        <taxon>Anguinidae</taxon>
        <taxon>Anguininae</taxon>
        <taxon>Ditylenchus</taxon>
    </lineage>
</organism>
<dbReference type="AlphaFoldDB" id="A0A915DU03"/>
<dbReference type="Proteomes" id="UP000887574">
    <property type="component" value="Unplaced"/>
</dbReference>
<accession>A0A915DU03</accession>
<protein>
    <submittedName>
        <fullName evidence="2">Uncharacterized protein</fullName>
    </submittedName>
</protein>
<name>A0A915DU03_9BILA</name>
<reference evidence="2" key="1">
    <citation type="submission" date="2022-11" db="UniProtKB">
        <authorList>
            <consortium name="WormBaseParasite"/>
        </authorList>
    </citation>
    <scope>IDENTIFICATION</scope>
</reference>
<dbReference type="WBParaSite" id="jg22932">
    <property type="protein sequence ID" value="jg22932"/>
    <property type="gene ID" value="jg22932"/>
</dbReference>
<sequence>MALNHPQWFWTDHSGDFSKIEISVRVDRAASAAPLYQAQPLPKYFSRARTAAVAAGGGYGSSIGAARYYASGAPSKQSQQLHSFQMSSPSKTGSSMAGDSYGSGYWSGTNYNGVWKCLRCSGTWEARGLRFAVAASGTAGG</sequence>
<evidence type="ECO:0000313" key="2">
    <source>
        <dbReference type="WBParaSite" id="jg22932"/>
    </source>
</evidence>
<keyword evidence="1" id="KW-1185">Reference proteome</keyword>
<proteinExistence type="predicted"/>